<dbReference type="InterPro" id="IPR006597">
    <property type="entry name" value="Sel1-like"/>
</dbReference>
<accession>A0A9P6FIE3</accession>
<dbReference type="InterPro" id="IPR050767">
    <property type="entry name" value="Sel1_AlgK"/>
</dbReference>
<evidence type="ECO:0008006" key="5">
    <source>
        <dbReference type="Google" id="ProtNLM"/>
    </source>
</evidence>
<evidence type="ECO:0000256" key="2">
    <source>
        <dbReference type="SAM" id="MobiDB-lite"/>
    </source>
</evidence>
<keyword evidence="4" id="KW-1185">Reference proteome</keyword>
<dbReference type="SMART" id="SM00671">
    <property type="entry name" value="SEL1"/>
    <property type="match status" value="5"/>
</dbReference>
<dbReference type="PANTHER" id="PTHR11102:SF160">
    <property type="entry name" value="ERAD-ASSOCIATED E3 UBIQUITIN-PROTEIN LIGASE COMPONENT HRD3"/>
    <property type="match status" value="1"/>
</dbReference>
<feature type="compositionally biased region" description="Pro residues" evidence="2">
    <location>
        <begin position="197"/>
        <end position="206"/>
    </location>
</feature>
<protein>
    <recommendedName>
        <fullName evidence="5">HCP-like protein</fullName>
    </recommendedName>
</protein>
<organism evidence="3 4">
    <name type="scientific">Mortierella hygrophila</name>
    <dbReference type="NCBI Taxonomy" id="979708"/>
    <lineage>
        <taxon>Eukaryota</taxon>
        <taxon>Fungi</taxon>
        <taxon>Fungi incertae sedis</taxon>
        <taxon>Mucoromycota</taxon>
        <taxon>Mortierellomycotina</taxon>
        <taxon>Mortierellomycetes</taxon>
        <taxon>Mortierellales</taxon>
        <taxon>Mortierellaceae</taxon>
        <taxon>Mortierella</taxon>
    </lineage>
</organism>
<feature type="compositionally biased region" description="Polar residues" evidence="2">
    <location>
        <begin position="152"/>
        <end position="173"/>
    </location>
</feature>
<sequence length="650" mass="72182">MEQDNETEELVQAFRPVHKDNLFLITPAAVAHVAIHTDPSNGKKIILWDDILHGFKDAAHARHGTNIIPFIKDSNFKNLDPLRFIAFPNAILDIVVDGKFTSTDPHPSVSKLQQIANQSTQFPRYNPIDMLAPISMPQLSRAASYAHSRHSPVNTPPLTSMPQLSRAVSNAHSSYRPDRTIPPPSFWNQGRGSSHPAQPPPRPTPVKLPARVDVREAFKRVILHIDLEVLEEMGEGTPQEFTKALECYLVAFCQGHSHGHQGRSHSLAQLSVGDLFHQGEGVVQDTSRAFEWYLKLASQGNAIAQRKISRLIFIQPSRPPAAPEATSGTLILAAPLEPTIISPATAPAETLAGMTVGEIAYALPDSETVTETQGPYGTEEITETSEDNTQTPTLSGNGENFHHSEKVHVESKRVPSTIDYTETAAPQFIGGSPARSPQQSWRDDDLTPVIYYQPRNFDVRRSPQLNTGDFEQTLANAQYGDTTAQVRLGDMHLEMYEVQQDDAAMYWYLKAALHGYTDGQHRVGLMFLEGRGVQQSYSRAMEWCLKAAEQGKAEGQILVGYMYENGHDVVKNYTRAMDWYCKAAAQGSGVAQNNVGVMFENGYGVPKSYSKAMKWYRKAVDQGHEIAQTNLVNAEKKRNPIRSRLKRLLS</sequence>
<dbReference type="Pfam" id="PF08238">
    <property type="entry name" value="Sel1"/>
    <property type="match status" value="6"/>
</dbReference>
<feature type="compositionally biased region" description="Polar residues" evidence="2">
    <location>
        <begin position="186"/>
        <end position="196"/>
    </location>
</feature>
<dbReference type="PANTHER" id="PTHR11102">
    <property type="entry name" value="SEL-1-LIKE PROTEIN"/>
    <property type="match status" value="1"/>
</dbReference>
<proteinExistence type="inferred from homology"/>
<dbReference type="Gene3D" id="1.25.40.10">
    <property type="entry name" value="Tetratricopeptide repeat domain"/>
    <property type="match status" value="2"/>
</dbReference>
<dbReference type="SUPFAM" id="SSF81901">
    <property type="entry name" value="HCP-like"/>
    <property type="match status" value="2"/>
</dbReference>
<feature type="region of interest" description="Disordered" evidence="2">
    <location>
        <begin position="379"/>
        <end position="401"/>
    </location>
</feature>
<reference evidence="3" key="1">
    <citation type="journal article" date="2020" name="Fungal Divers.">
        <title>Resolving the Mortierellaceae phylogeny through synthesis of multi-gene phylogenetics and phylogenomics.</title>
        <authorList>
            <person name="Vandepol N."/>
            <person name="Liber J."/>
            <person name="Desiro A."/>
            <person name="Na H."/>
            <person name="Kennedy M."/>
            <person name="Barry K."/>
            <person name="Grigoriev I.V."/>
            <person name="Miller A.N."/>
            <person name="O'Donnell K."/>
            <person name="Stajich J.E."/>
            <person name="Bonito G."/>
        </authorList>
    </citation>
    <scope>NUCLEOTIDE SEQUENCE</scope>
    <source>
        <strain evidence="3">NRRL 2591</strain>
    </source>
</reference>
<dbReference type="Proteomes" id="UP000723463">
    <property type="component" value="Unassembled WGS sequence"/>
</dbReference>
<dbReference type="EMBL" id="JAAAXW010000004">
    <property type="protein sequence ID" value="KAF9551439.1"/>
    <property type="molecule type" value="Genomic_DNA"/>
</dbReference>
<dbReference type="InterPro" id="IPR011990">
    <property type="entry name" value="TPR-like_helical_dom_sf"/>
</dbReference>
<gene>
    <name evidence="3" type="ORF">EC957_008108</name>
</gene>
<evidence type="ECO:0000256" key="1">
    <source>
        <dbReference type="ARBA" id="ARBA00038101"/>
    </source>
</evidence>
<feature type="region of interest" description="Disordered" evidence="2">
    <location>
        <begin position="142"/>
        <end position="207"/>
    </location>
</feature>
<comment type="similarity">
    <text evidence="1">Belongs to the sel-1 family.</text>
</comment>
<feature type="compositionally biased region" description="Polar residues" evidence="2">
    <location>
        <begin position="387"/>
        <end position="398"/>
    </location>
</feature>
<evidence type="ECO:0000313" key="4">
    <source>
        <dbReference type="Proteomes" id="UP000723463"/>
    </source>
</evidence>
<name>A0A9P6FIE3_9FUNG</name>
<evidence type="ECO:0000313" key="3">
    <source>
        <dbReference type="EMBL" id="KAF9551439.1"/>
    </source>
</evidence>
<dbReference type="AlphaFoldDB" id="A0A9P6FIE3"/>
<comment type="caution">
    <text evidence="3">The sequence shown here is derived from an EMBL/GenBank/DDBJ whole genome shotgun (WGS) entry which is preliminary data.</text>
</comment>